<keyword evidence="2" id="KW-1185">Reference proteome</keyword>
<proteinExistence type="predicted"/>
<gene>
    <name evidence="1" type="ORF">NCTC11297_02103</name>
</gene>
<dbReference type="Proteomes" id="UP000255098">
    <property type="component" value="Unassembled WGS sequence"/>
</dbReference>
<dbReference type="AlphaFoldDB" id="A0A379ATK4"/>
<accession>A0A379ATK4</accession>
<evidence type="ECO:0000313" key="1">
    <source>
        <dbReference type="EMBL" id="SUB25027.1"/>
    </source>
</evidence>
<name>A0A379ATK4_AVIAV</name>
<dbReference type="InterPro" id="IPR058595">
    <property type="entry name" value="Avidin-like"/>
</dbReference>
<dbReference type="Pfam" id="PF26421">
    <property type="entry name" value="Avidin_like"/>
    <property type="match status" value="1"/>
</dbReference>
<reference evidence="1 2" key="1">
    <citation type="submission" date="2018-06" db="EMBL/GenBank/DDBJ databases">
        <authorList>
            <consortium name="Pathogen Informatics"/>
            <person name="Doyle S."/>
        </authorList>
    </citation>
    <scope>NUCLEOTIDE SEQUENCE [LARGE SCALE GENOMIC DNA]</scope>
    <source>
        <strain evidence="2">NCTC 11297</strain>
    </source>
</reference>
<organism evidence="1 2">
    <name type="scientific">Avibacterium avium</name>
    <name type="common">Pasteurella avium</name>
    <dbReference type="NCBI Taxonomy" id="751"/>
    <lineage>
        <taxon>Bacteria</taxon>
        <taxon>Pseudomonadati</taxon>
        <taxon>Pseudomonadota</taxon>
        <taxon>Gammaproteobacteria</taxon>
        <taxon>Pasteurellales</taxon>
        <taxon>Pasteurellaceae</taxon>
        <taxon>Avibacterium</taxon>
    </lineage>
</organism>
<dbReference type="EMBL" id="UGSP01000001">
    <property type="protein sequence ID" value="SUB25027.1"/>
    <property type="molecule type" value="Genomic_DNA"/>
</dbReference>
<evidence type="ECO:0008006" key="3">
    <source>
        <dbReference type="Google" id="ProtNLM"/>
    </source>
</evidence>
<evidence type="ECO:0000313" key="2">
    <source>
        <dbReference type="Proteomes" id="UP000255098"/>
    </source>
</evidence>
<protein>
    <recommendedName>
        <fullName evidence="3">N-acetylglutamate synthase</fullName>
    </recommendedName>
</protein>
<sequence>MCWSNLLNFKMSSYLLPEITMKYNLNQKCFTAVVNSENGEVNPSTHFHYFQQDEMIWAEYAGGEIKKGFLIGKFIADDEMSFTYQHLNQQGENRLGKCLSRIETLPSGKLRLNEQWQWLDGEQETGSSVVEEI</sequence>